<dbReference type="Gene3D" id="1.20.890.10">
    <property type="entry name" value="cAMP-dependent protein kinase regulatory subunit, dimerization-anchoring domain"/>
    <property type="match status" value="1"/>
</dbReference>
<dbReference type="FunCoup" id="A0A482XFD7">
    <property type="interactions" value="24"/>
</dbReference>
<dbReference type="OrthoDB" id="417678at2759"/>
<feature type="compositionally biased region" description="Basic and acidic residues" evidence="8">
    <location>
        <begin position="44"/>
        <end position="57"/>
    </location>
</feature>
<dbReference type="PANTHER" id="PTHR23356">
    <property type="entry name" value="DPY30-RELATED"/>
    <property type="match status" value="1"/>
</dbReference>
<keyword evidence="3" id="KW-0156">Chromatin regulator</keyword>
<evidence type="ECO:0000256" key="7">
    <source>
        <dbReference type="ARBA" id="ARBA00044172"/>
    </source>
</evidence>
<dbReference type="Pfam" id="PF05186">
    <property type="entry name" value="Dpy-30"/>
    <property type="match status" value="1"/>
</dbReference>
<sequence>MLYIGKLLLGAASSDVISPQSSTPQRSTPHRPVITKLTKWKVIQNERETAQSEKDASAQDPPPQKKSRVDLQSLPSRQYLDQTVVPILLQGLSALSKERPPDPINYLAAYLLKNKAQYDASGSSSSPNP</sequence>
<dbReference type="Proteomes" id="UP000291343">
    <property type="component" value="Unassembled WGS sequence"/>
</dbReference>
<comment type="subcellular location">
    <subcellularLocation>
        <location evidence="1">Nucleus</location>
    </subcellularLocation>
</comment>
<evidence type="ECO:0000256" key="3">
    <source>
        <dbReference type="ARBA" id="ARBA00022853"/>
    </source>
</evidence>
<dbReference type="GO" id="GO:0048188">
    <property type="term" value="C:Set1C/COMPASS complex"/>
    <property type="evidence" value="ECO:0007669"/>
    <property type="project" value="InterPro"/>
</dbReference>
<name>A0A482XFD7_LAOST</name>
<evidence type="ECO:0000256" key="6">
    <source>
        <dbReference type="ARBA" id="ARBA00023242"/>
    </source>
</evidence>
<dbReference type="SMR" id="A0A482XFD7"/>
<keyword evidence="6" id="KW-0539">Nucleus</keyword>
<evidence type="ECO:0000256" key="8">
    <source>
        <dbReference type="SAM" id="MobiDB-lite"/>
    </source>
</evidence>
<evidence type="ECO:0000256" key="5">
    <source>
        <dbReference type="ARBA" id="ARBA00023163"/>
    </source>
</evidence>
<comment type="similarity">
    <text evidence="2">Belongs to the dpy-30 family.</text>
</comment>
<dbReference type="EMBL" id="QKKF02010496">
    <property type="protein sequence ID" value="RZF44447.1"/>
    <property type="molecule type" value="Genomic_DNA"/>
</dbReference>
<protein>
    <recommendedName>
        <fullName evidence="7">Protein dpy-30 homolog</fullName>
    </recommendedName>
</protein>
<reference evidence="9 10" key="1">
    <citation type="journal article" date="2017" name="Gigascience">
        <title>Genome sequence of the small brown planthopper, Laodelphax striatellus.</title>
        <authorList>
            <person name="Zhu J."/>
            <person name="Jiang F."/>
            <person name="Wang X."/>
            <person name="Yang P."/>
            <person name="Bao Y."/>
            <person name="Zhao W."/>
            <person name="Wang W."/>
            <person name="Lu H."/>
            <person name="Wang Q."/>
            <person name="Cui N."/>
            <person name="Li J."/>
            <person name="Chen X."/>
            <person name="Luo L."/>
            <person name="Yu J."/>
            <person name="Kang L."/>
            <person name="Cui F."/>
        </authorList>
    </citation>
    <scope>NUCLEOTIDE SEQUENCE [LARGE SCALE GENOMIC DNA]</scope>
    <source>
        <strain evidence="9">Lst14</strain>
    </source>
</reference>
<dbReference type="STRING" id="195883.A0A482XFD7"/>
<keyword evidence="10" id="KW-1185">Reference proteome</keyword>
<gene>
    <name evidence="9" type="ORF">LSTR_LSTR002220</name>
</gene>
<dbReference type="FunFam" id="1.20.890.10:FF:000003">
    <property type="entry name" value="protein dpy-30 homolog"/>
    <property type="match status" value="1"/>
</dbReference>
<comment type="caution">
    <text evidence="9">The sequence shown here is derived from an EMBL/GenBank/DDBJ whole genome shotgun (WGS) entry which is preliminary data.</text>
</comment>
<dbReference type="InterPro" id="IPR037856">
    <property type="entry name" value="Sdc1/DPY30"/>
</dbReference>
<dbReference type="GO" id="GO:0006325">
    <property type="term" value="P:chromatin organization"/>
    <property type="evidence" value="ECO:0007669"/>
    <property type="project" value="UniProtKB-KW"/>
</dbReference>
<evidence type="ECO:0000256" key="2">
    <source>
        <dbReference type="ARBA" id="ARBA00010849"/>
    </source>
</evidence>
<evidence type="ECO:0000256" key="4">
    <source>
        <dbReference type="ARBA" id="ARBA00023015"/>
    </source>
</evidence>
<keyword evidence="4" id="KW-0805">Transcription regulation</keyword>
<dbReference type="InterPro" id="IPR049629">
    <property type="entry name" value="DPY30_SDC1_DD"/>
</dbReference>
<evidence type="ECO:0000256" key="1">
    <source>
        <dbReference type="ARBA" id="ARBA00004123"/>
    </source>
</evidence>
<evidence type="ECO:0000313" key="9">
    <source>
        <dbReference type="EMBL" id="RZF44447.1"/>
    </source>
</evidence>
<dbReference type="AlphaFoldDB" id="A0A482XFD7"/>
<feature type="region of interest" description="Disordered" evidence="8">
    <location>
        <begin position="15"/>
        <end position="75"/>
    </location>
</feature>
<accession>A0A482XFD7</accession>
<dbReference type="CDD" id="cd22965">
    <property type="entry name" value="DD_DPY30_SDC1"/>
    <property type="match status" value="1"/>
</dbReference>
<proteinExistence type="inferred from homology"/>
<feature type="compositionally biased region" description="Low complexity" evidence="8">
    <location>
        <begin position="18"/>
        <end position="27"/>
    </location>
</feature>
<dbReference type="PANTHER" id="PTHR23356:SF16">
    <property type="entry name" value="DPY30 DOMAIN CONTAINING 2"/>
    <property type="match status" value="1"/>
</dbReference>
<dbReference type="InParanoid" id="A0A482XFD7"/>
<evidence type="ECO:0000313" key="10">
    <source>
        <dbReference type="Proteomes" id="UP000291343"/>
    </source>
</evidence>
<keyword evidence="5" id="KW-0804">Transcription</keyword>
<dbReference type="InterPro" id="IPR007858">
    <property type="entry name" value="Dpy-30_motif"/>
</dbReference>
<organism evidence="9 10">
    <name type="scientific">Laodelphax striatellus</name>
    <name type="common">Small brown planthopper</name>
    <name type="synonym">Delphax striatella</name>
    <dbReference type="NCBI Taxonomy" id="195883"/>
    <lineage>
        <taxon>Eukaryota</taxon>
        <taxon>Metazoa</taxon>
        <taxon>Ecdysozoa</taxon>
        <taxon>Arthropoda</taxon>
        <taxon>Hexapoda</taxon>
        <taxon>Insecta</taxon>
        <taxon>Pterygota</taxon>
        <taxon>Neoptera</taxon>
        <taxon>Paraneoptera</taxon>
        <taxon>Hemiptera</taxon>
        <taxon>Auchenorrhyncha</taxon>
        <taxon>Fulgoroidea</taxon>
        <taxon>Delphacidae</taxon>
        <taxon>Criomorphinae</taxon>
        <taxon>Laodelphax</taxon>
    </lineage>
</organism>